<protein>
    <submittedName>
        <fullName evidence="6">MerR family transcriptional regulator</fullName>
    </submittedName>
</protein>
<evidence type="ECO:0000313" key="6">
    <source>
        <dbReference type="EMBL" id="TQR21725.1"/>
    </source>
</evidence>
<evidence type="ECO:0000256" key="1">
    <source>
        <dbReference type="ARBA" id="ARBA00022491"/>
    </source>
</evidence>
<reference evidence="6 7" key="1">
    <citation type="submission" date="2019-06" db="EMBL/GenBank/DDBJ databases">
        <title>Psychrobacillus vulpis sp. nov., a new species isolated from feces of a red fox that inhabits in The Tablas de Daimiel Natural Park, Albacete, Spain.</title>
        <authorList>
            <person name="Rodriguez M."/>
            <person name="Reina J.C."/>
            <person name="Bejar V."/>
            <person name="Llamas I."/>
        </authorList>
    </citation>
    <scope>NUCLEOTIDE SEQUENCE [LARGE SCALE GENOMIC DNA]</scope>
    <source>
        <strain evidence="6 7">Z8</strain>
    </source>
</reference>
<dbReference type="GO" id="GO:0003677">
    <property type="term" value="F:DNA binding"/>
    <property type="evidence" value="ECO:0007669"/>
    <property type="project" value="UniProtKB-KW"/>
</dbReference>
<organism evidence="6 7">
    <name type="scientific">Psychrobacillus vulpis</name>
    <dbReference type="NCBI Taxonomy" id="2325572"/>
    <lineage>
        <taxon>Bacteria</taxon>
        <taxon>Bacillati</taxon>
        <taxon>Bacillota</taxon>
        <taxon>Bacilli</taxon>
        <taxon>Bacillales</taxon>
        <taxon>Bacillaceae</taxon>
        <taxon>Psychrobacillus</taxon>
    </lineage>
</organism>
<dbReference type="InterPro" id="IPR000551">
    <property type="entry name" value="MerR-type_HTH_dom"/>
</dbReference>
<dbReference type="PROSITE" id="PS50937">
    <property type="entry name" value="HTH_MERR_2"/>
    <property type="match status" value="1"/>
</dbReference>
<keyword evidence="7" id="KW-1185">Reference proteome</keyword>
<dbReference type="InterPro" id="IPR029442">
    <property type="entry name" value="GyrI-like"/>
</dbReference>
<dbReference type="Gene3D" id="3.20.80.10">
    <property type="entry name" value="Regulatory factor, effector binding domain"/>
    <property type="match status" value="1"/>
</dbReference>
<dbReference type="PANTHER" id="PTHR30204:SF69">
    <property type="entry name" value="MERR-FAMILY TRANSCRIPTIONAL REGULATOR"/>
    <property type="match status" value="1"/>
</dbReference>
<dbReference type="SUPFAM" id="SSF55136">
    <property type="entry name" value="Probable bacterial effector-binding domain"/>
    <property type="match status" value="1"/>
</dbReference>
<dbReference type="OrthoDB" id="9773308at2"/>
<dbReference type="CDD" id="cd01107">
    <property type="entry name" value="HTH_BmrR"/>
    <property type="match status" value="1"/>
</dbReference>
<dbReference type="InterPro" id="IPR009061">
    <property type="entry name" value="DNA-bd_dom_put_sf"/>
</dbReference>
<dbReference type="InterPro" id="IPR011256">
    <property type="entry name" value="Reg_factor_effector_dom_sf"/>
</dbReference>
<dbReference type="GO" id="GO:0003700">
    <property type="term" value="F:DNA-binding transcription factor activity"/>
    <property type="evidence" value="ECO:0007669"/>
    <property type="project" value="InterPro"/>
</dbReference>
<dbReference type="Proteomes" id="UP000316626">
    <property type="component" value="Unassembled WGS sequence"/>
</dbReference>
<dbReference type="Pfam" id="PF13411">
    <property type="entry name" value="MerR_1"/>
    <property type="match status" value="1"/>
</dbReference>
<name>A0A544TW93_9BACI</name>
<dbReference type="PANTHER" id="PTHR30204">
    <property type="entry name" value="REDOX-CYCLING DRUG-SENSING TRANSCRIPTIONAL ACTIVATOR SOXR"/>
    <property type="match status" value="1"/>
</dbReference>
<dbReference type="EMBL" id="VDGI01000001">
    <property type="protein sequence ID" value="TQR21725.1"/>
    <property type="molecule type" value="Genomic_DNA"/>
</dbReference>
<evidence type="ECO:0000256" key="2">
    <source>
        <dbReference type="ARBA" id="ARBA00023015"/>
    </source>
</evidence>
<dbReference type="Pfam" id="PF06445">
    <property type="entry name" value="GyrI-like"/>
    <property type="match status" value="1"/>
</dbReference>
<dbReference type="RefSeq" id="WP_142640850.1">
    <property type="nucleotide sequence ID" value="NZ_VDGI01000001.1"/>
</dbReference>
<dbReference type="SUPFAM" id="SSF46955">
    <property type="entry name" value="Putative DNA-binding domain"/>
    <property type="match status" value="1"/>
</dbReference>
<evidence type="ECO:0000259" key="5">
    <source>
        <dbReference type="PROSITE" id="PS50937"/>
    </source>
</evidence>
<keyword evidence="1" id="KW-0678">Repressor</keyword>
<comment type="caution">
    <text evidence="6">The sequence shown here is derived from an EMBL/GenBank/DDBJ whole genome shotgun (WGS) entry which is preliminary data.</text>
</comment>
<gene>
    <name evidence="6" type="ORF">FG384_01865</name>
</gene>
<dbReference type="SMART" id="SM00422">
    <property type="entry name" value="HTH_MERR"/>
    <property type="match status" value="1"/>
</dbReference>
<evidence type="ECO:0000256" key="3">
    <source>
        <dbReference type="ARBA" id="ARBA00023125"/>
    </source>
</evidence>
<keyword evidence="4" id="KW-0804">Transcription</keyword>
<dbReference type="Gene3D" id="1.10.1660.10">
    <property type="match status" value="1"/>
</dbReference>
<evidence type="ECO:0000256" key="4">
    <source>
        <dbReference type="ARBA" id="ARBA00023163"/>
    </source>
</evidence>
<keyword evidence="2" id="KW-0805">Transcription regulation</keyword>
<keyword evidence="3" id="KW-0238">DNA-binding</keyword>
<sequence>MENTFLIGEISRLFQVDIRTLRYYDTIDLFKPKFVDSATGYRYYSIEQFEQLNTILYLKSLNMPLKNIKLFLDNREIDKILLLLKEQQLETEKRIQEFTQIQQKLENRIHQITDAGNSKELNKIRKMDLPEREIVLLKQKIYKDNNLEMLIRLLENNAKMKSAIFLGKIGLSISIENLKIGSFDEYNSIFIIVDTENYCSDNAKILSKGTYLSIRFEGTHEDASPYYKKLMEHVEHKGYEILEDAIEVTLIDYGFTNDRSKFVTEIQILIK</sequence>
<feature type="domain" description="HTH merR-type" evidence="5">
    <location>
        <begin position="4"/>
        <end position="74"/>
    </location>
</feature>
<dbReference type="InterPro" id="IPR010499">
    <property type="entry name" value="AraC_E-bd"/>
</dbReference>
<dbReference type="InterPro" id="IPR047057">
    <property type="entry name" value="MerR_fam"/>
</dbReference>
<proteinExistence type="predicted"/>
<dbReference type="AlphaFoldDB" id="A0A544TW93"/>
<accession>A0A544TW93</accession>
<evidence type="ECO:0000313" key="7">
    <source>
        <dbReference type="Proteomes" id="UP000316626"/>
    </source>
</evidence>
<dbReference type="SMART" id="SM00871">
    <property type="entry name" value="AraC_E_bind"/>
    <property type="match status" value="1"/>
</dbReference>